<dbReference type="PROSITE" id="PS51462">
    <property type="entry name" value="NUDIX"/>
    <property type="match status" value="1"/>
</dbReference>
<evidence type="ECO:0000313" key="5">
    <source>
        <dbReference type="EMBL" id="MDJ1180755.1"/>
    </source>
</evidence>
<evidence type="ECO:0000313" key="6">
    <source>
        <dbReference type="Proteomes" id="UP001231370"/>
    </source>
</evidence>
<evidence type="ECO:0000259" key="4">
    <source>
        <dbReference type="PROSITE" id="PS51462"/>
    </source>
</evidence>
<keyword evidence="6" id="KW-1185">Reference proteome</keyword>
<feature type="transmembrane region" description="Helical" evidence="3">
    <location>
        <begin position="159"/>
        <end position="182"/>
    </location>
</feature>
<dbReference type="GO" id="GO:0016787">
    <property type="term" value="F:hydrolase activity"/>
    <property type="evidence" value="ECO:0007669"/>
    <property type="project" value="UniProtKB-KW"/>
</dbReference>
<dbReference type="PANTHER" id="PTHR11839:SF18">
    <property type="entry name" value="NUDIX HYDROLASE DOMAIN-CONTAINING PROTEIN"/>
    <property type="match status" value="1"/>
</dbReference>
<dbReference type="InterPro" id="IPR000086">
    <property type="entry name" value="NUDIX_hydrolase_dom"/>
</dbReference>
<gene>
    <name evidence="5" type="ORF">PJF56_17995</name>
</gene>
<dbReference type="EMBL" id="JAQPOK010000136">
    <property type="protein sequence ID" value="MDJ1180755.1"/>
    <property type="molecule type" value="Genomic_DNA"/>
</dbReference>
<proteinExistence type="predicted"/>
<feature type="domain" description="Nudix hydrolase" evidence="4">
    <location>
        <begin position="42"/>
        <end position="179"/>
    </location>
</feature>
<evidence type="ECO:0000256" key="2">
    <source>
        <dbReference type="ARBA" id="ARBA00022801"/>
    </source>
</evidence>
<dbReference type="CDD" id="cd03424">
    <property type="entry name" value="NUDIX_ADPRase_Nudt5_UGPPase_Nudt14"/>
    <property type="match status" value="1"/>
</dbReference>
<organism evidence="5 6">
    <name type="scientific">Roseofilum halophilum BLCC-M91</name>
    <dbReference type="NCBI Taxonomy" id="3022259"/>
    <lineage>
        <taxon>Bacteria</taxon>
        <taxon>Bacillati</taxon>
        <taxon>Cyanobacteriota</taxon>
        <taxon>Cyanophyceae</taxon>
        <taxon>Desertifilales</taxon>
        <taxon>Desertifilaceae</taxon>
        <taxon>Roseofilum</taxon>
        <taxon>Roseofilum halophilum</taxon>
    </lineage>
</organism>
<keyword evidence="2 5" id="KW-0378">Hydrolase</keyword>
<comment type="caution">
    <text evidence="5">The sequence shown here is derived from an EMBL/GenBank/DDBJ whole genome shotgun (WGS) entry which is preliminary data.</text>
</comment>
<dbReference type="Gene3D" id="3.90.79.10">
    <property type="entry name" value="Nucleoside Triphosphate Pyrophosphohydrolase"/>
    <property type="match status" value="1"/>
</dbReference>
<dbReference type="SUPFAM" id="SSF55811">
    <property type="entry name" value="Nudix"/>
    <property type="match status" value="1"/>
</dbReference>
<sequence>MTLPKPWKLLHSHLAFNHHWCQVRQDTVQLPNQTIIDDYFVSIRPEVAMIVPVTPKGTILFVRQYRHGVQKVLLELPAGHFHSPEESAEEAARRELEEETGYQSQDWTFLSVLYDNPPKDTNGIHVFLAQNIYQVGEQNLDITEEIELVFIPITEVMDFIVRGDLCVSGTIAALVLALKILLKLCGLKTRRFLRSPKMNS</sequence>
<keyword evidence="3" id="KW-0472">Membrane</keyword>
<name>A0ABT7BNT5_9CYAN</name>
<dbReference type="PANTHER" id="PTHR11839">
    <property type="entry name" value="UDP/ADP-SUGAR PYROPHOSPHATASE"/>
    <property type="match status" value="1"/>
</dbReference>
<dbReference type="Pfam" id="PF00293">
    <property type="entry name" value="NUDIX"/>
    <property type="match status" value="1"/>
</dbReference>
<comment type="cofactor">
    <cofactor evidence="1">
        <name>Mg(2+)</name>
        <dbReference type="ChEBI" id="CHEBI:18420"/>
    </cofactor>
</comment>
<reference evidence="5 6" key="1">
    <citation type="submission" date="2023-01" db="EMBL/GenBank/DDBJ databases">
        <title>Novel diversity within Roseofilum (Cyanobacteria; Desertifilaceae) from marine benthic mats with descriptions of four novel species.</title>
        <authorList>
            <person name="Wang Y."/>
            <person name="Berthold D.E."/>
            <person name="Hu J."/>
            <person name="Lefler F.W."/>
            <person name="Laughinghouse H.D. IV."/>
        </authorList>
    </citation>
    <scope>NUCLEOTIDE SEQUENCE [LARGE SCALE GENOMIC DNA]</scope>
    <source>
        <strain evidence="5 6">BLCC-M91</strain>
    </source>
</reference>
<keyword evidence="3" id="KW-0812">Transmembrane</keyword>
<evidence type="ECO:0000256" key="1">
    <source>
        <dbReference type="ARBA" id="ARBA00001946"/>
    </source>
</evidence>
<keyword evidence="3" id="KW-1133">Transmembrane helix</keyword>
<evidence type="ECO:0000256" key="3">
    <source>
        <dbReference type="SAM" id="Phobius"/>
    </source>
</evidence>
<accession>A0ABT7BNT5</accession>
<dbReference type="Proteomes" id="UP001231370">
    <property type="component" value="Unassembled WGS sequence"/>
</dbReference>
<dbReference type="InterPro" id="IPR015797">
    <property type="entry name" value="NUDIX_hydrolase-like_dom_sf"/>
</dbReference>
<protein>
    <submittedName>
        <fullName evidence="5">NUDIX hydrolase</fullName>
    </submittedName>
</protein>
<dbReference type="RefSeq" id="WP_283764056.1">
    <property type="nucleotide sequence ID" value="NZ_JAQPOK010000136.1"/>
</dbReference>